<accession>A0ABR9X7I7</accession>
<dbReference type="RefSeq" id="WP_194136805.1">
    <property type="nucleotide sequence ID" value="NZ_JADFFK010000019.1"/>
</dbReference>
<dbReference type="Pfam" id="PF02826">
    <property type="entry name" value="2-Hacid_dh_C"/>
    <property type="match status" value="1"/>
</dbReference>
<dbReference type="SUPFAM" id="SSF51735">
    <property type="entry name" value="NAD(P)-binding Rossmann-fold domains"/>
    <property type="match status" value="1"/>
</dbReference>
<keyword evidence="5" id="KW-1185">Reference proteome</keyword>
<proteinExistence type="predicted"/>
<keyword evidence="1" id="KW-0560">Oxidoreductase</keyword>
<dbReference type="EMBL" id="JADFFK010000019">
    <property type="protein sequence ID" value="MBE9639531.1"/>
    <property type="molecule type" value="Genomic_DNA"/>
</dbReference>
<reference evidence="4 5" key="1">
    <citation type="journal article" date="2021" name="Int. J. Syst. Evol. Microbiol.">
        <title>Salipiger mangrovisoli sp. nov., isolated from mangrove soil and the proposal for the reclassification of Paraphaeobacter pallidus as Salipiger pallidus comb. nov.</title>
        <authorList>
            <person name="Du J."/>
            <person name="Liu Y."/>
            <person name="Pei T."/>
            <person name="Deng M.R."/>
            <person name="Zhu H."/>
        </authorList>
    </citation>
    <scope>NUCLEOTIDE SEQUENCE [LARGE SCALE GENOMIC DNA]</scope>
    <source>
        <strain evidence="4 5">6D45A</strain>
    </source>
</reference>
<evidence type="ECO:0000313" key="5">
    <source>
        <dbReference type="Proteomes" id="UP000607796"/>
    </source>
</evidence>
<feature type="domain" description="D-isomer specific 2-hydroxyacid dehydrogenase NAD-binding" evidence="3">
    <location>
        <begin position="121"/>
        <end position="276"/>
    </location>
</feature>
<dbReference type="InterPro" id="IPR036291">
    <property type="entry name" value="NAD(P)-bd_dom_sf"/>
</dbReference>
<name>A0ABR9X7I7_9RHOB</name>
<organism evidence="4 5">
    <name type="scientific">Salipiger mangrovisoli</name>
    <dbReference type="NCBI Taxonomy" id="2865933"/>
    <lineage>
        <taxon>Bacteria</taxon>
        <taxon>Pseudomonadati</taxon>
        <taxon>Pseudomonadota</taxon>
        <taxon>Alphaproteobacteria</taxon>
        <taxon>Rhodobacterales</taxon>
        <taxon>Roseobacteraceae</taxon>
        <taxon>Salipiger</taxon>
    </lineage>
</organism>
<dbReference type="InterPro" id="IPR006140">
    <property type="entry name" value="D-isomer_DH_NAD-bd"/>
</dbReference>
<protein>
    <submittedName>
        <fullName evidence="4">Glyoxylate/hydroxypyruvate reductase A</fullName>
    </submittedName>
</protein>
<evidence type="ECO:0000259" key="3">
    <source>
        <dbReference type="Pfam" id="PF02826"/>
    </source>
</evidence>
<dbReference type="Proteomes" id="UP000607796">
    <property type="component" value="Unassembled WGS sequence"/>
</dbReference>
<evidence type="ECO:0000256" key="2">
    <source>
        <dbReference type="ARBA" id="ARBA00023027"/>
    </source>
</evidence>
<keyword evidence="2" id="KW-0520">NAD</keyword>
<dbReference type="PANTHER" id="PTHR43333:SF1">
    <property type="entry name" value="D-ISOMER SPECIFIC 2-HYDROXYACID DEHYDROGENASE NAD-BINDING DOMAIN-CONTAINING PROTEIN"/>
    <property type="match status" value="1"/>
</dbReference>
<dbReference type="PANTHER" id="PTHR43333">
    <property type="entry name" value="2-HACID_DH_C DOMAIN-CONTAINING PROTEIN"/>
    <property type="match status" value="1"/>
</dbReference>
<evidence type="ECO:0000256" key="1">
    <source>
        <dbReference type="ARBA" id="ARBA00023002"/>
    </source>
</evidence>
<comment type="caution">
    <text evidence="4">The sequence shown here is derived from an EMBL/GenBank/DDBJ whole genome shotgun (WGS) entry which is preliminary data.</text>
</comment>
<dbReference type="Gene3D" id="3.40.50.720">
    <property type="entry name" value="NAD(P)-binding Rossmann-like Domain"/>
    <property type="match status" value="2"/>
</dbReference>
<gene>
    <name evidence="4" type="ORF">IQ782_21990</name>
</gene>
<dbReference type="CDD" id="cd12164">
    <property type="entry name" value="GDH_like_2"/>
    <property type="match status" value="1"/>
</dbReference>
<sequence>MTTKILFAAPQDHWDKYGAALTEALDATGIDYRLGRDLPAEEVEYIVYAPSSGLTDFTGFPRLKAVLSLWAGVEKIVGTARIPVPLARMVDDEGLTQGMVEYVTGHALRHHLGMDAHIVNPEHRWESKAPPLARERPVTVLGLGMLGSACARQLAQIGFPVTGWSRSPRDIDGIRCLSGAEGLAEALTGAQIVVLLLPFTRQTENTLGAEQMALLAPGAAIINPGRGPLIDDTALLAALDSGQVGQATLDVFRVEPLPQDHPFWAHPRVTVTPHIAAETRPASATRVIAENVRRGVTGAPLLHLVDQDAGY</sequence>
<evidence type="ECO:0000313" key="4">
    <source>
        <dbReference type="EMBL" id="MBE9639531.1"/>
    </source>
</evidence>